<dbReference type="RefSeq" id="WP_346337877.1">
    <property type="nucleotide sequence ID" value="NZ_JBBYXI010000018.1"/>
</dbReference>
<feature type="non-terminal residue" evidence="1">
    <location>
        <position position="1"/>
    </location>
</feature>
<reference evidence="1 2" key="1">
    <citation type="submission" date="2024-04" db="EMBL/GenBank/DDBJ databases">
        <title>A novel species isolated from cricket.</title>
        <authorList>
            <person name="Wang H.-C."/>
        </authorList>
    </citation>
    <scope>NUCLEOTIDE SEQUENCE [LARGE SCALE GENOMIC DNA]</scope>
    <source>
        <strain evidence="1 2">WL0021</strain>
    </source>
</reference>
<accession>A0ABV0BMB4</accession>
<evidence type="ECO:0000313" key="2">
    <source>
        <dbReference type="Proteomes" id="UP001418637"/>
    </source>
</evidence>
<keyword evidence="2" id="KW-1185">Reference proteome</keyword>
<organism evidence="1 2">
    <name type="scientific">Hohaiivirga grylli</name>
    <dbReference type="NCBI Taxonomy" id="3133970"/>
    <lineage>
        <taxon>Bacteria</taxon>
        <taxon>Pseudomonadati</taxon>
        <taxon>Pseudomonadota</taxon>
        <taxon>Alphaproteobacteria</taxon>
        <taxon>Hyphomicrobiales</taxon>
        <taxon>Methylobacteriaceae</taxon>
        <taxon>Hohaiivirga</taxon>
    </lineage>
</organism>
<proteinExistence type="predicted"/>
<comment type="caution">
    <text evidence="1">The sequence shown here is derived from an EMBL/GenBank/DDBJ whole genome shotgun (WGS) entry which is preliminary data.</text>
</comment>
<gene>
    <name evidence="1" type="ORF">WJT86_12250</name>
</gene>
<dbReference type="EMBL" id="JBBYXI010000018">
    <property type="protein sequence ID" value="MEN3931817.1"/>
    <property type="molecule type" value="Genomic_DNA"/>
</dbReference>
<name>A0ABV0BMB4_9HYPH</name>
<evidence type="ECO:0000313" key="1">
    <source>
        <dbReference type="EMBL" id="MEN3931817.1"/>
    </source>
</evidence>
<dbReference type="Proteomes" id="UP001418637">
    <property type="component" value="Unassembled WGS sequence"/>
</dbReference>
<sequence>AEYYDSTTGQWTPISTNTGQYYYVNPNTGAAVLYNPNAKSTFLGYGGSNPNFNDPMFAGNALAPSYGADPLDTQVRGQKAGEVVNAVNGILMVGGVAIPIINLGASATTSTVSGLGRVSGSATGSFGETWTASVGNNIKNSAVNDIGLAGRGYVPAAGERTIQGFVESVVETMGGNPTIGRNGQDLFRLRASGHGSSTATATPQNVMNVNPITGQVFPSKGSDVLINNYHITETYKALNSYGNSYIRTLNGLR</sequence>
<protein>
    <submittedName>
        <fullName evidence="1">Uncharacterized protein</fullName>
    </submittedName>
</protein>